<dbReference type="Proteomes" id="UP000240325">
    <property type="component" value="Segment"/>
</dbReference>
<accession>A0A2H4UV07</accession>
<reference evidence="1" key="1">
    <citation type="journal article" date="2017" name="Elife">
        <title>The kinetoplastid-infecting Bodo saltans virus (BsV), a window into the most abundant giant viruses in the sea.</title>
        <authorList>
            <person name="Deeg C.M."/>
            <person name="Chow C.-E.T."/>
            <person name="Suttle C.A."/>
        </authorList>
    </citation>
    <scope>NUCLEOTIDE SEQUENCE</scope>
    <source>
        <strain evidence="1">NG1</strain>
    </source>
</reference>
<evidence type="ECO:0000313" key="1">
    <source>
        <dbReference type="EMBL" id="ATZ80665.1"/>
    </source>
</evidence>
<keyword evidence="2" id="KW-1185">Reference proteome</keyword>
<dbReference type="EMBL" id="MF782455">
    <property type="protein sequence ID" value="ATZ80665.1"/>
    <property type="molecule type" value="Genomic_DNA"/>
</dbReference>
<proteinExistence type="predicted"/>
<name>A0A2H4UV07_9VIRU</name>
<evidence type="ECO:0000313" key="2">
    <source>
        <dbReference type="Proteomes" id="UP000240325"/>
    </source>
</evidence>
<protein>
    <submittedName>
        <fullName evidence="1">Uncharacterized protein</fullName>
    </submittedName>
</protein>
<gene>
    <name evidence="1" type="ORF">BMW23_0619</name>
</gene>
<sequence length="249" mass="29316">MTINKEKYPKTLDNLQCIGPCYKKGTVVTHPTIYSNVTANYDFCPTEQREIENFISGKKEKVHIGRCANPTYLKDEFSSKLLLTPKSEFTKLSFLGFYYGINSFDKLFDWIDNNLHLSLNTIIRNVNATIVVYGEDVELIDNRFALFFLKYLNKYAYTIYDSIHENIGKKNDDITIVKNSFLKKDEFMIQRINFMTTKFFTNDNIKSYIIKYFITNKKKLSDNDDNLFIMMNDFIIYIKKQIDKILLSL</sequence>
<organism evidence="1">
    <name type="scientific">Bodo saltans virus</name>
    <dbReference type="NCBI Taxonomy" id="2024608"/>
    <lineage>
        <taxon>Viruses</taxon>
        <taxon>Varidnaviria</taxon>
        <taxon>Bamfordvirae</taxon>
        <taxon>Nucleocytoviricota</taxon>
        <taxon>Megaviricetes</taxon>
        <taxon>Imitervirales</taxon>
        <taxon>Mimiviridae</taxon>
        <taxon>Klosneuvirinae</taxon>
        <taxon>Theiavirus</taxon>
        <taxon>Theiavirus salishense</taxon>
    </lineage>
</organism>